<keyword evidence="11" id="KW-1185">Reference proteome</keyword>
<dbReference type="CDD" id="cd03185">
    <property type="entry name" value="GST_C_Tau"/>
    <property type="match status" value="1"/>
</dbReference>
<dbReference type="GO" id="GO:0006749">
    <property type="term" value="P:glutathione metabolic process"/>
    <property type="evidence" value="ECO:0007669"/>
    <property type="project" value="InterPro"/>
</dbReference>
<evidence type="ECO:0000259" key="8">
    <source>
        <dbReference type="PROSITE" id="PS50404"/>
    </source>
</evidence>
<evidence type="ECO:0000256" key="3">
    <source>
        <dbReference type="ARBA" id="ARBA00022575"/>
    </source>
</evidence>
<dbReference type="GO" id="GO:0009407">
    <property type="term" value="P:toxin catabolic process"/>
    <property type="evidence" value="ECO:0007669"/>
    <property type="project" value="UniProtKB-ARBA"/>
</dbReference>
<feature type="domain" description="GST C-terminal" evidence="9">
    <location>
        <begin position="89"/>
        <end position="222"/>
    </location>
</feature>
<dbReference type="SFLD" id="SFLDG01152">
    <property type="entry name" value="Main.3:_Omega-_and_Tau-like"/>
    <property type="match status" value="1"/>
</dbReference>
<dbReference type="SUPFAM" id="SSF47616">
    <property type="entry name" value="GST C-terminal domain-like"/>
    <property type="match status" value="1"/>
</dbReference>
<evidence type="ECO:0000259" key="9">
    <source>
        <dbReference type="PROSITE" id="PS50405"/>
    </source>
</evidence>
<evidence type="ECO:0000313" key="11">
    <source>
        <dbReference type="Proteomes" id="UP001346149"/>
    </source>
</evidence>
<dbReference type="Proteomes" id="UP001346149">
    <property type="component" value="Unassembled WGS sequence"/>
</dbReference>
<dbReference type="SFLD" id="SFLDS00019">
    <property type="entry name" value="Glutathione_Transferase_(cytos"/>
    <property type="match status" value="1"/>
</dbReference>
<evidence type="ECO:0000256" key="4">
    <source>
        <dbReference type="ARBA" id="ARBA00022679"/>
    </source>
</evidence>
<dbReference type="InterPro" id="IPR010987">
    <property type="entry name" value="Glutathione-S-Trfase_C-like"/>
</dbReference>
<dbReference type="PANTHER" id="PTHR11260">
    <property type="entry name" value="GLUTATHIONE S-TRANSFERASE, GST, SUPERFAMILY, GST DOMAIN CONTAINING"/>
    <property type="match status" value="1"/>
</dbReference>
<dbReference type="Gene3D" id="1.20.1050.10">
    <property type="match status" value="1"/>
</dbReference>
<dbReference type="InterPro" id="IPR036282">
    <property type="entry name" value="Glutathione-S-Trfase_C_sf"/>
</dbReference>
<keyword evidence="2 7" id="KW-0963">Cytoplasm</keyword>
<dbReference type="PROSITE" id="PS50405">
    <property type="entry name" value="GST_CTER"/>
    <property type="match status" value="1"/>
</dbReference>
<dbReference type="InterPro" id="IPR045074">
    <property type="entry name" value="GST_C_Tau"/>
</dbReference>
<feature type="domain" description="GST N-terminal" evidence="8">
    <location>
        <begin position="4"/>
        <end position="83"/>
    </location>
</feature>
<dbReference type="InterPro" id="IPR045073">
    <property type="entry name" value="Omega/Tau-like"/>
</dbReference>
<dbReference type="Gene3D" id="3.40.30.10">
    <property type="entry name" value="Glutaredoxin"/>
    <property type="match status" value="1"/>
</dbReference>
<comment type="caution">
    <text evidence="10">The sequence shown here is derived from an EMBL/GenBank/DDBJ whole genome shotgun (WGS) entry which is preliminary data.</text>
</comment>
<keyword evidence="4 7" id="KW-0808">Transferase</keyword>
<dbReference type="Pfam" id="PF02798">
    <property type="entry name" value="GST_N"/>
    <property type="match status" value="1"/>
</dbReference>
<evidence type="ECO:0000313" key="10">
    <source>
        <dbReference type="EMBL" id="KAK4801790.1"/>
    </source>
</evidence>
<reference evidence="10 11" key="1">
    <citation type="journal article" date="2023" name="Hortic Res">
        <title>Pangenome of water caltrop reveals structural variations and asymmetric subgenome divergence after allopolyploidization.</title>
        <authorList>
            <person name="Zhang X."/>
            <person name="Chen Y."/>
            <person name="Wang L."/>
            <person name="Yuan Y."/>
            <person name="Fang M."/>
            <person name="Shi L."/>
            <person name="Lu R."/>
            <person name="Comes H.P."/>
            <person name="Ma Y."/>
            <person name="Chen Y."/>
            <person name="Huang G."/>
            <person name="Zhou Y."/>
            <person name="Zheng Z."/>
            <person name="Qiu Y."/>
        </authorList>
    </citation>
    <scope>NUCLEOTIDE SEQUENCE [LARGE SCALE GENOMIC DNA]</scope>
    <source>
        <strain evidence="10">F231</strain>
    </source>
</reference>
<dbReference type="InterPro" id="IPR036249">
    <property type="entry name" value="Thioredoxin-like_sf"/>
</dbReference>
<dbReference type="InterPro" id="IPR040079">
    <property type="entry name" value="Glutathione_S-Trfase"/>
</dbReference>
<keyword evidence="3" id="KW-0216">Detoxification</keyword>
<sequence length="223" mass="25869">MADEEVKLHGMWGSLFSKRVEMALKLKGVPYQYIEEDLTNKSPDLLKYNPIHKKVPVLIHRRNPIIESHVILEYIDETWKTGYPLLPEDPYERSMARFWARFVDEKCLPSTWKAACSEGEEREKFTEEVHGHLKMLEEQLRGKRFFGGDAVGFLDICASFVAYWILVKQEAAGAEFLTESKFPALWRWGEEFKGCAVIKETLPDRARLLASLKAYLEIMKAPK</sequence>
<evidence type="ECO:0000256" key="1">
    <source>
        <dbReference type="ARBA" id="ARBA00004514"/>
    </source>
</evidence>
<dbReference type="InterPro" id="IPR004045">
    <property type="entry name" value="Glutathione_S-Trfase_N"/>
</dbReference>
<organism evidence="10 11">
    <name type="scientific">Trapa natans</name>
    <name type="common">Water chestnut</name>
    <dbReference type="NCBI Taxonomy" id="22666"/>
    <lineage>
        <taxon>Eukaryota</taxon>
        <taxon>Viridiplantae</taxon>
        <taxon>Streptophyta</taxon>
        <taxon>Embryophyta</taxon>
        <taxon>Tracheophyta</taxon>
        <taxon>Spermatophyta</taxon>
        <taxon>Magnoliopsida</taxon>
        <taxon>eudicotyledons</taxon>
        <taxon>Gunneridae</taxon>
        <taxon>Pentapetalae</taxon>
        <taxon>rosids</taxon>
        <taxon>malvids</taxon>
        <taxon>Myrtales</taxon>
        <taxon>Lythraceae</taxon>
        <taxon>Trapa</taxon>
    </lineage>
</organism>
<gene>
    <name evidence="10" type="ORF">SAY86_022277</name>
</gene>
<comment type="function">
    <text evidence="7">Is involved in the conjugation of reduced glutathione to a wide number of exogenous and endogenous hydrophobic electrophiles.</text>
</comment>
<dbReference type="EMBL" id="JAXQNO010000003">
    <property type="protein sequence ID" value="KAK4801790.1"/>
    <property type="molecule type" value="Genomic_DNA"/>
</dbReference>
<proteinExistence type="inferred from homology"/>
<dbReference type="SUPFAM" id="SSF52833">
    <property type="entry name" value="Thioredoxin-like"/>
    <property type="match status" value="1"/>
</dbReference>
<dbReference type="SFLD" id="SFLDG00358">
    <property type="entry name" value="Main_(cytGST)"/>
    <property type="match status" value="1"/>
</dbReference>
<dbReference type="AlphaFoldDB" id="A0AAN7MTQ5"/>
<evidence type="ECO:0000256" key="2">
    <source>
        <dbReference type="ARBA" id="ARBA00022490"/>
    </source>
</evidence>
<accession>A0AAN7MTQ5</accession>
<dbReference type="PANTHER" id="PTHR11260:SF676">
    <property type="entry name" value="GLUTATHIONE S-TRANSFERASE U8"/>
    <property type="match status" value="1"/>
</dbReference>
<comment type="catalytic activity">
    <reaction evidence="6 7">
        <text>RX + glutathione = an S-substituted glutathione + a halide anion + H(+)</text>
        <dbReference type="Rhea" id="RHEA:16437"/>
        <dbReference type="ChEBI" id="CHEBI:15378"/>
        <dbReference type="ChEBI" id="CHEBI:16042"/>
        <dbReference type="ChEBI" id="CHEBI:17792"/>
        <dbReference type="ChEBI" id="CHEBI:57925"/>
        <dbReference type="ChEBI" id="CHEBI:90779"/>
        <dbReference type="EC" id="2.5.1.18"/>
    </reaction>
</comment>
<dbReference type="GO" id="GO:0005829">
    <property type="term" value="C:cytosol"/>
    <property type="evidence" value="ECO:0007669"/>
    <property type="project" value="UniProtKB-SubCell"/>
</dbReference>
<dbReference type="Pfam" id="PF13410">
    <property type="entry name" value="GST_C_2"/>
    <property type="match status" value="1"/>
</dbReference>
<evidence type="ECO:0000256" key="5">
    <source>
        <dbReference type="ARBA" id="ARBA00025743"/>
    </source>
</evidence>
<dbReference type="GO" id="GO:0004364">
    <property type="term" value="F:glutathione transferase activity"/>
    <property type="evidence" value="ECO:0007669"/>
    <property type="project" value="UniProtKB-UniRule"/>
</dbReference>
<evidence type="ECO:0000256" key="6">
    <source>
        <dbReference type="ARBA" id="ARBA00047960"/>
    </source>
</evidence>
<protein>
    <recommendedName>
        <fullName evidence="7">Glutathione S-transferase</fullName>
        <ecNumber evidence="7">2.5.1.18</ecNumber>
    </recommendedName>
</protein>
<evidence type="ECO:0000256" key="7">
    <source>
        <dbReference type="RuleBase" id="RU369102"/>
    </source>
</evidence>
<comment type="subcellular location">
    <subcellularLocation>
        <location evidence="1 7">Cytoplasm</location>
        <location evidence="1 7">Cytosol</location>
    </subcellularLocation>
</comment>
<dbReference type="FunFam" id="3.40.30.10:FF:000014">
    <property type="entry name" value="Tau class glutathione S-transferase"/>
    <property type="match status" value="1"/>
</dbReference>
<name>A0AAN7MTQ5_TRANT</name>
<dbReference type="FunFam" id="1.20.1050.10:FF:000012">
    <property type="entry name" value="Tau class glutathione S-transferase"/>
    <property type="match status" value="1"/>
</dbReference>
<dbReference type="PROSITE" id="PS50404">
    <property type="entry name" value="GST_NTER"/>
    <property type="match status" value="1"/>
</dbReference>
<dbReference type="CDD" id="cd03058">
    <property type="entry name" value="GST_N_Tau"/>
    <property type="match status" value="1"/>
</dbReference>
<dbReference type="EC" id="2.5.1.18" evidence="7"/>
<comment type="similarity">
    <text evidence="5">Belongs to the GST superfamily. Tau family.</text>
</comment>